<dbReference type="AlphaFoldDB" id="A0A644XCJ5"/>
<keyword evidence="10" id="KW-0511">Multifunctional enzyme</keyword>
<keyword evidence="5" id="KW-0479">Metal-binding</keyword>
<dbReference type="SUPFAM" id="SSF56784">
    <property type="entry name" value="HAD-like"/>
    <property type="match status" value="1"/>
</dbReference>
<dbReference type="PROSITE" id="PS00954">
    <property type="entry name" value="IGP_DEHYDRATASE_1"/>
    <property type="match status" value="1"/>
</dbReference>
<keyword evidence="6" id="KW-0378">Hydrolase</keyword>
<dbReference type="GO" id="GO:0046872">
    <property type="term" value="F:metal ion binding"/>
    <property type="evidence" value="ECO:0007669"/>
    <property type="project" value="UniProtKB-KW"/>
</dbReference>
<dbReference type="InterPro" id="IPR005954">
    <property type="entry name" value="HisB_N"/>
</dbReference>
<proteinExistence type="inferred from homology"/>
<evidence type="ECO:0000256" key="8">
    <source>
        <dbReference type="ARBA" id="ARBA00023102"/>
    </source>
</evidence>
<dbReference type="GO" id="GO:0000105">
    <property type="term" value="P:L-histidine biosynthetic process"/>
    <property type="evidence" value="ECO:0007669"/>
    <property type="project" value="UniProtKB-UniPathway"/>
</dbReference>
<dbReference type="PANTHER" id="PTHR23133">
    <property type="entry name" value="IMIDAZOLEGLYCEROL-PHOSPHATE DEHYDRATASE HIS7"/>
    <property type="match status" value="1"/>
</dbReference>
<dbReference type="EMBL" id="VSSQ01002193">
    <property type="protein sequence ID" value="MPM13915.1"/>
    <property type="molecule type" value="Genomic_DNA"/>
</dbReference>
<dbReference type="Gene3D" id="3.40.50.1000">
    <property type="entry name" value="HAD superfamily/HAD-like"/>
    <property type="match status" value="1"/>
</dbReference>
<evidence type="ECO:0000256" key="4">
    <source>
        <dbReference type="ARBA" id="ARBA00022605"/>
    </source>
</evidence>
<evidence type="ECO:0000256" key="2">
    <source>
        <dbReference type="ARBA" id="ARBA00016664"/>
    </source>
</evidence>
<name>A0A644XCJ5_9ZZZZ</name>
<evidence type="ECO:0000256" key="6">
    <source>
        <dbReference type="ARBA" id="ARBA00022801"/>
    </source>
</evidence>
<dbReference type="NCBIfam" id="TIGR01662">
    <property type="entry name" value="HAD-SF-IIIA"/>
    <property type="match status" value="1"/>
</dbReference>
<dbReference type="GO" id="GO:0004401">
    <property type="term" value="F:histidinol-phosphatase activity"/>
    <property type="evidence" value="ECO:0007669"/>
    <property type="project" value="InterPro"/>
</dbReference>
<dbReference type="InterPro" id="IPR020566">
    <property type="entry name" value="His_synth_bifunc_HisB"/>
</dbReference>
<comment type="caution">
    <text evidence="11">The sequence shown here is derived from an EMBL/GenBank/DDBJ whole genome shotgun (WGS) entry which is preliminary data.</text>
</comment>
<keyword evidence="3" id="KW-0963">Cytoplasm</keyword>
<dbReference type="InterPro" id="IPR038494">
    <property type="entry name" value="IGPD_sf"/>
</dbReference>
<dbReference type="InterPro" id="IPR020565">
    <property type="entry name" value="ImidazoleglycerP_deHydtase_CS"/>
</dbReference>
<dbReference type="PANTHER" id="PTHR23133:SF2">
    <property type="entry name" value="IMIDAZOLEGLYCEROL-PHOSPHATE DEHYDRATASE"/>
    <property type="match status" value="1"/>
</dbReference>
<keyword evidence="7" id="KW-0460">Magnesium</keyword>
<dbReference type="CDD" id="cd07914">
    <property type="entry name" value="IGPD"/>
    <property type="match status" value="1"/>
</dbReference>
<comment type="pathway">
    <text evidence="1">Amino-acid biosynthesis; L-histidine biosynthesis; L-histidine from 5-phospho-alpha-D-ribose 1-diphosphate: step 6/9.</text>
</comment>
<evidence type="ECO:0000256" key="10">
    <source>
        <dbReference type="ARBA" id="ARBA00023268"/>
    </source>
</evidence>
<reference evidence="11" key="1">
    <citation type="submission" date="2019-08" db="EMBL/GenBank/DDBJ databases">
        <authorList>
            <person name="Kucharzyk K."/>
            <person name="Murdoch R.W."/>
            <person name="Higgins S."/>
            <person name="Loffler F."/>
        </authorList>
    </citation>
    <scope>NUCLEOTIDE SEQUENCE</scope>
</reference>
<evidence type="ECO:0000256" key="9">
    <source>
        <dbReference type="ARBA" id="ARBA00023239"/>
    </source>
</evidence>
<dbReference type="Pfam" id="PF00475">
    <property type="entry name" value="IGPD"/>
    <property type="match status" value="1"/>
</dbReference>
<keyword evidence="8" id="KW-0368">Histidine biosynthesis</keyword>
<sequence>MHERVLFLDRDGIIVEETQVDSLEKIRYIPGVFSALARLRSSGLWYFAMVSNQDGVGTPSFPQESFDIPQQRILETLAGEGISFDALHIDFSLPSDNCPGRKPRIGMLGEYQGEKYDLEHSVVIGDRLTDVQLARNLGCKAVWFASPSRANELSDELKETCILISDNWARVASFLLDDSALAPRIARIERKTKETEIALELNLDGGGQGHVHTHIPFFDHMLEQVVRHSGCNLDLHAHGDLVVDEHHTIEDVGLALGQAFRQALGDKRGISRYGFELLPMDEVLAQVAIDFSARPYLQWKVDFKREYIGTFPTEMVEHFFKSFSDSAQCNLALSVGEGNAHHQCEALFKAFARALRKAVHRNPYSMELPSTKGML</sequence>
<organism evidence="11">
    <name type="scientific">bioreactor metagenome</name>
    <dbReference type="NCBI Taxonomy" id="1076179"/>
    <lineage>
        <taxon>unclassified sequences</taxon>
        <taxon>metagenomes</taxon>
        <taxon>ecological metagenomes</taxon>
    </lineage>
</organism>
<dbReference type="NCBIfam" id="TIGR01261">
    <property type="entry name" value="hisB_Nterm"/>
    <property type="match status" value="1"/>
</dbReference>
<dbReference type="NCBIfam" id="NF002111">
    <property type="entry name" value="PRK00951.2-1"/>
    <property type="match status" value="1"/>
</dbReference>
<dbReference type="InterPro" id="IPR006549">
    <property type="entry name" value="HAD-SF_hydro_IIIA"/>
</dbReference>
<dbReference type="InterPro" id="IPR036412">
    <property type="entry name" value="HAD-like_sf"/>
</dbReference>
<dbReference type="Gene3D" id="3.30.230.40">
    <property type="entry name" value="Imidazole glycerol phosphate dehydratase, domain 1"/>
    <property type="match status" value="2"/>
</dbReference>
<evidence type="ECO:0000256" key="5">
    <source>
        <dbReference type="ARBA" id="ARBA00022723"/>
    </source>
</evidence>
<accession>A0A644XCJ5</accession>
<keyword evidence="9" id="KW-0456">Lyase</keyword>
<dbReference type="HAMAP" id="MF_00076">
    <property type="entry name" value="HisB"/>
    <property type="match status" value="1"/>
</dbReference>
<dbReference type="InterPro" id="IPR020568">
    <property type="entry name" value="Ribosomal_Su5_D2-typ_SF"/>
</dbReference>
<dbReference type="Pfam" id="PF13242">
    <property type="entry name" value="Hydrolase_like"/>
    <property type="match status" value="1"/>
</dbReference>
<dbReference type="GO" id="GO:0005737">
    <property type="term" value="C:cytoplasm"/>
    <property type="evidence" value="ECO:0007669"/>
    <property type="project" value="InterPro"/>
</dbReference>
<protein>
    <recommendedName>
        <fullName evidence="2">Imidazoleglycerol-phosphate dehydratase</fullName>
    </recommendedName>
</protein>
<gene>
    <name evidence="11" type="primary">hisB_21</name>
    <name evidence="11" type="ORF">SDC9_60275</name>
</gene>
<evidence type="ECO:0000256" key="1">
    <source>
        <dbReference type="ARBA" id="ARBA00005047"/>
    </source>
</evidence>
<dbReference type="SUPFAM" id="SSF54211">
    <property type="entry name" value="Ribosomal protein S5 domain 2-like"/>
    <property type="match status" value="2"/>
</dbReference>
<dbReference type="GO" id="GO:0004424">
    <property type="term" value="F:imidazoleglycerol-phosphate dehydratase activity"/>
    <property type="evidence" value="ECO:0007669"/>
    <property type="project" value="InterPro"/>
</dbReference>
<evidence type="ECO:0000313" key="11">
    <source>
        <dbReference type="EMBL" id="MPM13915.1"/>
    </source>
</evidence>
<dbReference type="FunFam" id="3.30.230.40:FF:000003">
    <property type="entry name" value="Imidazoleglycerol-phosphate dehydratase HisB"/>
    <property type="match status" value="1"/>
</dbReference>
<evidence type="ECO:0000256" key="3">
    <source>
        <dbReference type="ARBA" id="ARBA00022490"/>
    </source>
</evidence>
<dbReference type="InterPro" id="IPR023214">
    <property type="entry name" value="HAD_sf"/>
</dbReference>
<dbReference type="NCBIfam" id="NF002114">
    <property type="entry name" value="PRK00951.2-4"/>
    <property type="match status" value="1"/>
</dbReference>
<evidence type="ECO:0000256" key="7">
    <source>
        <dbReference type="ARBA" id="ARBA00022842"/>
    </source>
</evidence>
<dbReference type="FunFam" id="3.30.230.40:FF:000001">
    <property type="entry name" value="Imidazoleglycerol-phosphate dehydratase HisB"/>
    <property type="match status" value="1"/>
</dbReference>
<keyword evidence="4" id="KW-0028">Amino-acid biosynthesis</keyword>
<dbReference type="NCBIfam" id="NF003937">
    <property type="entry name" value="PRK05446.1"/>
    <property type="match status" value="1"/>
</dbReference>
<dbReference type="InterPro" id="IPR000807">
    <property type="entry name" value="ImidazoleglycerolP_deHydtase"/>
</dbReference>
<dbReference type="UniPathway" id="UPA00031">
    <property type="reaction ID" value="UER00011"/>
</dbReference>
<dbReference type="HAMAP" id="MF_01022">
    <property type="entry name" value="Bifunc_HisB"/>
    <property type="match status" value="1"/>
</dbReference>
<dbReference type="InterPro" id="IPR006543">
    <property type="entry name" value="Histidinol-phos"/>
</dbReference>
<dbReference type="NCBIfam" id="TIGR01656">
    <property type="entry name" value="Histidinol-ppas"/>
    <property type="match status" value="1"/>
</dbReference>